<reference evidence="1 2" key="1">
    <citation type="submission" date="2018-07" db="EMBL/GenBank/DDBJ databases">
        <title>A high quality draft genome assembly of the barn swallow (H. rustica rustica).</title>
        <authorList>
            <person name="Formenti G."/>
            <person name="Chiara M."/>
            <person name="Poveda L."/>
            <person name="Francoijs K.-J."/>
            <person name="Bonisoli-Alquati A."/>
            <person name="Canova L."/>
            <person name="Gianfranceschi L."/>
            <person name="Horner D.S."/>
            <person name="Saino N."/>
        </authorList>
    </citation>
    <scope>NUCLEOTIDE SEQUENCE [LARGE SCALE GENOMIC DNA]</scope>
    <source>
        <strain evidence="1">Chelidonia</strain>
        <tissue evidence="1">Blood</tissue>
    </source>
</reference>
<sequence>MATELSLKDLMEEIFQIKETVNKVDGAFTEVKIEIAQMKVRQNEIKEKGRATKCPVGLGNAIKCCAYKTKDFTKITFLKGSQERECSPLSALNVDINRNVFPFS</sequence>
<dbReference type="EMBL" id="QRBI01000123">
    <property type="protein sequence ID" value="RMC05213.1"/>
    <property type="molecule type" value="Genomic_DNA"/>
</dbReference>
<evidence type="ECO:0000313" key="2">
    <source>
        <dbReference type="Proteomes" id="UP000269221"/>
    </source>
</evidence>
<dbReference type="AlphaFoldDB" id="A0A3M0JW20"/>
<keyword evidence="2" id="KW-1185">Reference proteome</keyword>
<organism evidence="1 2">
    <name type="scientific">Hirundo rustica rustica</name>
    <dbReference type="NCBI Taxonomy" id="333673"/>
    <lineage>
        <taxon>Eukaryota</taxon>
        <taxon>Metazoa</taxon>
        <taxon>Chordata</taxon>
        <taxon>Craniata</taxon>
        <taxon>Vertebrata</taxon>
        <taxon>Euteleostomi</taxon>
        <taxon>Archelosauria</taxon>
        <taxon>Archosauria</taxon>
        <taxon>Dinosauria</taxon>
        <taxon>Saurischia</taxon>
        <taxon>Theropoda</taxon>
        <taxon>Coelurosauria</taxon>
        <taxon>Aves</taxon>
        <taxon>Neognathae</taxon>
        <taxon>Neoaves</taxon>
        <taxon>Telluraves</taxon>
        <taxon>Australaves</taxon>
        <taxon>Passeriformes</taxon>
        <taxon>Sylvioidea</taxon>
        <taxon>Hirundinidae</taxon>
        <taxon>Hirundo</taxon>
    </lineage>
</organism>
<protein>
    <submittedName>
        <fullName evidence="1">Uncharacterized protein</fullName>
    </submittedName>
</protein>
<proteinExistence type="predicted"/>
<accession>A0A3M0JW20</accession>
<name>A0A3M0JW20_HIRRU</name>
<evidence type="ECO:0000313" key="1">
    <source>
        <dbReference type="EMBL" id="RMC05213.1"/>
    </source>
</evidence>
<dbReference type="Proteomes" id="UP000269221">
    <property type="component" value="Unassembled WGS sequence"/>
</dbReference>
<comment type="caution">
    <text evidence="1">The sequence shown here is derived from an EMBL/GenBank/DDBJ whole genome shotgun (WGS) entry which is preliminary data.</text>
</comment>
<gene>
    <name evidence="1" type="ORF">DUI87_18397</name>
</gene>